<dbReference type="EMBL" id="BNAQ01000004">
    <property type="protein sequence ID" value="GHH21443.1"/>
    <property type="molecule type" value="Genomic_DNA"/>
</dbReference>
<name>A0ABQ3LNK5_9SPHN</name>
<proteinExistence type="predicted"/>
<evidence type="ECO:0000313" key="4">
    <source>
        <dbReference type="Proteomes" id="UP000652430"/>
    </source>
</evidence>
<dbReference type="RefSeq" id="WP_189676929.1">
    <property type="nucleotide sequence ID" value="NZ_BNAQ01000004.1"/>
</dbReference>
<dbReference type="InterPro" id="IPR027843">
    <property type="entry name" value="DUF4440"/>
</dbReference>
<feature type="domain" description="DUF4440" evidence="2">
    <location>
        <begin position="43"/>
        <end position="145"/>
    </location>
</feature>
<evidence type="ECO:0000256" key="1">
    <source>
        <dbReference type="SAM" id="SignalP"/>
    </source>
</evidence>
<reference evidence="4" key="1">
    <citation type="journal article" date="2019" name="Int. J. Syst. Evol. Microbiol.">
        <title>The Global Catalogue of Microorganisms (GCM) 10K type strain sequencing project: providing services to taxonomists for standard genome sequencing and annotation.</title>
        <authorList>
            <consortium name="The Broad Institute Genomics Platform"/>
            <consortium name="The Broad Institute Genome Sequencing Center for Infectious Disease"/>
            <person name="Wu L."/>
            <person name="Ma J."/>
        </authorList>
    </citation>
    <scope>NUCLEOTIDE SEQUENCE [LARGE SCALE GENOMIC DNA]</scope>
    <source>
        <strain evidence="4">CGMCC 1.8957</strain>
    </source>
</reference>
<dbReference type="Pfam" id="PF14534">
    <property type="entry name" value="DUF4440"/>
    <property type="match status" value="1"/>
</dbReference>
<sequence>MKRLALGMFLAAVPLAANATPPAQVAQLSPQAGVEAAMVDSAAGWNAGDLARFMAVYSDAPETSFVTKTGVLRGKAVMAERYRTKYDFADVGKRGVLSFVTLDFRLLDRGHALYIGRYTLRAADGKDQSGMTSLVFRRERAGWRIIADHSS</sequence>
<dbReference type="InterPro" id="IPR032710">
    <property type="entry name" value="NTF2-like_dom_sf"/>
</dbReference>
<gene>
    <name evidence="3" type="ORF">GCM10008023_30460</name>
</gene>
<evidence type="ECO:0000259" key="2">
    <source>
        <dbReference type="Pfam" id="PF14534"/>
    </source>
</evidence>
<evidence type="ECO:0000313" key="3">
    <source>
        <dbReference type="EMBL" id="GHH21443.1"/>
    </source>
</evidence>
<feature type="chain" id="PRO_5047321413" description="DUF4440 domain-containing protein" evidence="1">
    <location>
        <begin position="20"/>
        <end position="151"/>
    </location>
</feature>
<dbReference type="SUPFAM" id="SSF54427">
    <property type="entry name" value="NTF2-like"/>
    <property type="match status" value="1"/>
</dbReference>
<dbReference type="Gene3D" id="3.10.450.50">
    <property type="match status" value="1"/>
</dbReference>
<dbReference type="Proteomes" id="UP000652430">
    <property type="component" value="Unassembled WGS sequence"/>
</dbReference>
<keyword evidence="4" id="KW-1185">Reference proteome</keyword>
<organism evidence="3 4">
    <name type="scientific">Sphingomonas glacialis</name>
    <dbReference type="NCBI Taxonomy" id="658225"/>
    <lineage>
        <taxon>Bacteria</taxon>
        <taxon>Pseudomonadati</taxon>
        <taxon>Pseudomonadota</taxon>
        <taxon>Alphaproteobacteria</taxon>
        <taxon>Sphingomonadales</taxon>
        <taxon>Sphingomonadaceae</taxon>
        <taxon>Sphingomonas</taxon>
    </lineage>
</organism>
<keyword evidence="1" id="KW-0732">Signal</keyword>
<feature type="signal peptide" evidence="1">
    <location>
        <begin position="1"/>
        <end position="19"/>
    </location>
</feature>
<protein>
    <recommendedName>
        <fullName evidence="2">DUF4440 domain-containing protein</fullName>
    </recommendedName>
</protein>
<comment type="caution">
    <text evidence="3">The sequence shown here is derived from an EMBL/GenBank/DDBJ whole genome shotgun (WGS) entry which is preliminary data.</text>
</comment>
<accession>A0ABQ3LNK5</accession>